<organism evidence="1 3">
    <name type="scientific">Cryptomeria japonica</name>
    <name type="common">Japanese cedar</name>
    <name type="synonym">Cupressus japonica</name>
    <dbReference type="NCBI Taxonomy" id="3369"/>
    <lineage>
        <taxon>Eukaryota</taxon>
        <taxon>Viridiplantae</taxon>
        <taxon>Streptophyta</taxon>
        <taxon>Embryophyta</taxon>
        <taxon>Tracheophyta</taxon>
        <taxon>Spermatophyta</taxon>
        <taxon>Pinopsida</taxon>
        <taxon>Pinidae</taxon>
        <taxon>Conifers II</taxon>
        <taxon>Cupressales</taxon>
        <taxon>Cupressaceae</taxon>
        <taxon>Cryptomeria</taxon>
    </lineage>
</organism>
<sequence>MLRSSPSDIRLCITVYASMRYRGIAPNDLDLGWRSIMETRNLMNGKVLQGWVGGYIERSDPLIYLGKPSTIELLFPLINQCPTILWPFQIPSRTIEL</sequence>
<gene>
    <name evidence="1" type="ORF">SUGI_1424930</name>
    <name evidence="2" type="ORF">SUGI_1455320</name>
</gene>
<protein>
    <submittedName>
        <fullName evidence="1">Uncharacterized protein</fullName>
    </submittedName>
</protein>
<proteinExistence type="predicted"/>
<dbReference type="Proteomes" id="UP001234787">
    <property type="component" value="Unassembled WGS sequence"/>
</dbReference>
<evidence type="ECO:0000313" key="1">
    <source>
        <dbReference type="EMBL" id="GLJ58246.1"/>
    </source>
</evidence>
<dbReference type="AlphaFoldDB" id="A0AAD3NS07"/>
<comment type="caution">
    <text evidence="1">The sequence shown here is derived from an EMBL/GenBank/DDBJ whole genome shotgun (WGS) entry which is preliminary data.</text>
</comment>
<keyword evidence="3" id="KW-1185">Reference proteome</keyword>
<name>A0AAD3NS07_CRYJA</name>
<dbReference type="EMBL" id="BSEH01000411">
    <property type="protein sequence ID" value="GLJ58516.1"/>
    <property type="molecule type" value="Genomic_DNA"/>
</dbReference>
<dbReference type="EMBL" id="BSEH01000306">
    <property type="protein sequence ID" value="GLJ58246.1"/>
    <property type="molecule type" value="Genomic_DNA"/>
</dbReference>
<evidence type="ECO:0000313" key="3">
    <source>
        <dbReference type="Proteomes" id="UP001234787"/>
    </source>
</evidence>
<reference evidence="1" key="1">
    <citation type="submission" date="2022-12" db="EMBL/GenBank/DDBJ databases">
        <title>Chromosome-Level Genome Assembly of Japanese Cedar (Cryptomeriajaponica D. Don).</title>
        <authorList>
            <person name="Fujino T."/>
            <person name="Yamaguchi K."/>
            <person name="Yokoyama T."/>
            <person name="Hamanaka T."/>
            <person name="Harazono Y."/>
            <person name="Kamada H."/>
            <person name="Kobayashi W."/>
            <person name="Ujino-Ihara T."/>
            <person name="Uchiyama K."/>
            <person name="Matsumoto A."/>
            <person name="Izuno A."/>
            <person name="Tsumura Y."/>
            <person name="Toyoda A."/>
            <person name="Shigenobu S."/>
            <person name="Moriguchi Y."/>
            <person name="Ueno S."/>
            <person name="Kasahara M."/>
        </authorList>
    </citation>
    <scope>NUCLEOTIDE SEQUENCE</scope>
</reference>
<evidence type="ECO:0000313" key="2">
    <source>
        <dbReference type="EMBL" id="GLJ58516.1"/>
    </source>
</evidence>
<accession>A0AAD3NS07</accession>